<dbReference type="Proteomes" id="UP001176891">
    <property type="component" value="Unassembled WGS sequence"/>
</dbReference>
<keyword evidence="2" id="KW-1185">Reference proteome</keyword>
<sequence length="153" mass="17426">MKTLVKILFIFFVLVLIACGGSKHAEFTSAKVKYVSNNDFETLRLSSIEVGSNKEEAIYNAQKLAFQNLFFRGIPNSPYKKPLISLNEAEAYKKHKKYLNDFYNGRMQTFITNSTDFINKKGAGVTATVNLIINMRALRKDLQNNNLMQKFGI</sequence>
<organism evidence="1 2">
    <name type="scientific">Flavivirga amylovorans</name>
    <dbReference type="NCBI Taxonomy" id="870486"/>
    <lineage>
        <taxon>Bacteria</taxon>
        <taxon>Pseudomonadati</taxon>
        <taxon>Bacteroidota</taxon>
        <taxon>Flavobacteriia</taxon>
        <taxon>Flavobacteriales</taxon>
        <taxon>Flavobacteriaceae</taxon>
        <taxon>Flavivirga</taxon>
    </lineage>
</organism>
<reference evidence="1" key="1">
    <citation type="submission" date="2023-07" db="EMBL/GenBank/DDBJ databases">
        <title>Two novel species in the genus Flavivirga.</title>
        <authorList>
            <person name="Kwon K."/>
        </authorList>
    </citation>
    <scope>NUCLEOTIDE SEQUENCE</scope>
    <source>
        <strain evidence="1">KACC 14157</strain>
    </source>
</reference>
<dbReference type="RefSeq" id="WP_303280764.1">
    <property type="nucleotide sequence ID" value="NZ_BAABCZ010000016.1"/>
</dbReference>
<accession>A0ABT8WXN5</accession>
<name>A0ABT8WXN5_9FLAO</name>
<evidence type="ECO:0008006" key="3">
    <source>
        <dbReference type="Google" id="ProtNLM"/>
    </source>
</evidence>
<dbReference type="PROSITE" id="PS51257">
    <property type="entry name" value="PROKAR_LIPOPROTEIN"/>
    <property type="match status" value="1"/>
</dbReference>
<protein>
    <recommendedName>
        <fullName evidence="3">Lipoprotein</fullName>
    </recommendedName>
</protein>
<proteinExistence type="predicted"/>
<comment type="caution">
    <text evidence="1">The sequence shown here is derived from an EMBL/GenBank/DDBJ whole genome shotgun (WGS) entry which is preliminary data.</text>
</comment>
<dbReference type="EMBL" id="JAUOEM010000001">
    <property type="protein sequence ID" value="MDO5986243.1"/>
    <property type="molecule type" value="Genomic_DNA"/>
</dbReference>
<gene>
    <name evidence="1" type="ORF">Q4Q39_02395</name>
</gene>
<evidence type="ECO:0000313" key="1">
    <source>
        <dbReference type="EMBL" id="MDO5986243.1"/>
    </source>
</evidence>
<evidence type="ECO:0000313" key="2">
    <source>
        <dbReference type="Proteomes" id="UP001176891"/>
    </source>
</evidence>